<dbReference type="AlphaFoldDB" id="A0A1P8UFC2"/>
<evidence type="ECO:0000313" key="1">
    <source>
        <dbReference type="EMBL" id="APZ42536.1"/>
    </source>
</evidence>
<keyword evidence="2" id="KW-1185">Reference proteome</keyword>
<dbReference type="EMBL" id="CP019434">
    <property type="protein sequence ID" value="APZ42536.1"/>
    <property type="molecule type" value="Genomic_DNA"/>
</dbReference>
<organism evidence="1 2">
    <name type="scientific">Acidihalobacter ferrooxydans</name>
    <dbReference type="NCBI Taxonomy" id="1765967"/>
    <lineage>
        <taxon>Bacteria</taxon>
        <taxon>Pseudomonadati</taxon>
        <taxon>Pseudomonadota</taxon>
        <taxon>Gammaproteobacteria</taxon>
        <taxon>Chromatiales</taxon>
        <taxon>Ectothiorhodospiraceae</taxon>
        <taxon>Acidihalobacter</taxon>
    </lineage>
</organism>
<dbReference type="STRING" id="1765967.BW247_05040"/>
<accession>A0A1P8UFC2</accession>
<protein>
    <submittedName>
        <fullName evidence="1">Uncharacterized protein</fullName>
    </submittedName>
</protein>
<gene>
    <name evidence="1" type="ORF">BW247_05040</name>
</gene>
<proteinExistence type="predicted"/>
<dbReference type="KEGG" id="afy:BW247_05040"/>
<reference evidence="1 2" key="1">
    <citation type="submission" date="2017-01" db="EMBL/GenBank/DDBJ databases">
        <title>Draft sequence of Acidihalobacter ferrooxidans strain DSM 14175 (strain V8).</title>
        <authorList>
            <person name="Khaleque H.N."/>
            <person name="Ramsay J.P."/>
            <person name="Murphy R.J.T."/>
            <person name="Kaksonen A.H."/>
            <person name="Boxall N.J."/>
            <person name="Watkin E.L.J."/>
        </authorList>
    </citation>
    <scope>NUCLEOTIDE SEQUENCE [LARGE SCALE GENOMIC DNA]</scope>
    <source>
        <strain evidence="1 2">V8</strain>
    </source>
</reference>
<sequence length="116" mass="13280">MLGVESVLSRLLPFGLPESDDEPPCDIQRYEQFHLHMMDLVIAANDLTDEQMRVLCSFPVIVSEHRKPPYSVFTAKEIAAFIEIPEQRAKDCLNRLKQKKILARTQSGYRIIPPKG</sequence>
<evidence type="ECO:0000313" key="2">
    <source>
        <dbReference type="Proteomes" id="UP000243807"/>
    </source>
</evidence>
<name>A0A1P8UFC2_9GAMM</name>
<dbReference type="Proteomes" id="UP000243807">
    <property type="component" value="Chromosome"/>
</dbReference>